<dbReference type="AlphaFoldDB" id="A0A0V8M0T0"/>
<reference evidence="2 3" key="1">
    <citation type="journal article" date="2015" name="Sci. Rep.">
        <title>A comparative genomics and reductive dehalogenase gene transcription study of two chloroethene-respiring bacteria, Dehalococcoides mccartyi strains MB and 11a.</title>
        <authorList>
            <person name="Low A."/>
            <person name="Shen Z."/>
            <person name="Cheng D."/>
            <person name="Rogers M.J."/>
            <person name="Lee P.K."/>
            <person name="He J."/>
        </authorList>
    </citation>
    <scope>NUCLEOTIDE SEQUENCE [LARGE SCALE GENOMIC DNA]</scope>
    <source>
        <strain evidence="2 3">MB</strain>
    </source>
</reference>
<dbReference type="EMBL" id="JGYD01000019">
    <property type="protein sequence ID" value="KSV17375.1"/>
    <property type="molecule type" value="Genomic_DNA"/>
</dbReference>
<accession>A0A0V8M0T0</accession>
<dbReference type="OrthoDB" id="747541at2"/>
<evidence type="ECO:0000259" key="1">
    <source>
        <dbReference type="Pfam" id="PF13182"/>
    </source>
</evidence>
<name>A0A0V8M0T0_9CHLR</name>
<sequence length="299" mass="34306">MRFRAHETFFIRKGWLNKGMKNVHNNPSVFMGTKDNPMDVLGIGANMVKALRFWLQAVGLTQEPSTGRKEQHFTELGQIIHENDPYIEEMGTLWLLHYKLASNIADATAWYYFFNEFKLAEFSRDDFIVQIGNYIRLNGEEVSARSLEDDYNCIISTYMPRIKSNPEKVHPESNIDCPLGELGLIDISNKKAKVYKKSVPKKDTLHPLILLAVILDQANGLPEIKISTIQNDPLNAGKIFNLDIISLINLLYKIELLGYIKVVRTAGLDVIRIEKNLDFLNCVRAYYRSINNQLLQEAR</sequence>
<protein>
    <recommendedName>
        <fullName evidence="1">DUF4007 domain-containing protein</fullName>
    </recommendedName>
</protein>
<evidence type="ECO:0000313" key="2">
    <source>
        <dbReference type="EMBL" id="KSV17375.1"/>
    </source>
</evidence>
<dbReference type="Proteomes" id="UP000053577">
    <property type="component" value="Unassembled WGS sequence"/>
</dbReference>
<dbReference type="PATRIC" id="fig|61435.5.peg.713"/>
<dbReference type="InterPro" id="IPR025248">
    <property type="entry name" value="DUF4007"/>
</dbReference>
<organism evidence="2 3">
    <name type="scientific">Dehalococcoides mccartyi</name>
    <dbReference type="NCBI Taxonomy" id="61435"/>
    <lineage>
        <taxon>Bacteria</taxon>
        <taxon>Bacillati</taxon>
        <taxon>Chloroflexota</taxon>
        <taxon>Dehalococcoidia</taxon>
        <taxon>Dehalococcoidales</taxon>
        <taxon>Dehalococcoidaceae</taxon>
        <taxon>Dehalococcoides</taxon>
    </lineage>
</organism>
<feature type="domain" description="DUF4007" evidence="1">
    <location>
        <begin position="3"/>
        <end position="287"/>
    </location>
</feature>
<gene>
    <name evidence="2" type="ORF">DA01_03555</name>
</gene>
<proteinExistence type="predicted"/>
<evidence type="ECO:0000313" key="3">
    <source>
        <dbReference type="Proteomes" id="UP000053577"/>
    </source>
</evidence>
<dbReference type="Pfam" id="PF13182">
    <property type="entry name" value="DUF4007"/>
    <property type="match status" value="1"/>
</dbReference>
<comment type="caution">
    <text evidence="2">The sequence shown here is derived from an EMBL/GenBank/DDBJ whole genome shotgun (WGS) entry which is preliminary data.</text>
</comment>